<keyword evidence="3 6" id="KW-0378">Hydrolase</keyword>
<keyword evidence="4" id="KW-0119">Carbohydrate metabolism</keyword>
<dbReference type="InterPro" id="IPR023296">
    <property type="entry name" value="Glyco_hydro_beta-prop_sf"/>
</dbReference>
<protein>
    <submittedName>
        <fullName evidence="7">Glycosyl hydrolase, family 43</fullName>
    </submittedName>
</protein>
<sequence length="523" mass="57280">MMQQACNPYLPAGEYIPDAEPYVFGDRVYIYGSHDRFGAPMFCVNDYVCWSAPVTDLSDWRYEGVIYRRNQDPKNRLGLRLLFAPDVAVGPDGRYYLYYAFDFMGIMGVAVADSPVGPFTFHGHVRHPDGTIWGRRAGDSFPFDPGVLVDDDRRVYLYSGFHTPVPALATGGRRLGFDGGYVLELEPDMVTIRTPERLLFPKTGPGSFPGHEFFEASSMRKWDGKYYVVYSSRLNHELCYAVSDRPDEGFSYGGTLVSIGDVGLDGRADETSAANYTGNTHGGMLRIGDDFYTFYHRQTNRSSYARQACAERLDATFDETTGEWRFAQAEVTSCGLNGGPLRGAGRIEARIACNLWSRDGAGRYDGDAPVRRLAAHPYFTQDARDGKAADGPDGAAQASAVLQYVANMRDGATAGIKYLTFDPAAPLTAVAVTARAHRRRRHEPRDDGRPDGRIVVSTDAAGAHVIASIPLTGIGDDWRDFTADVAVAASPTGVLPLYWRYEGGGSVDVAALDLHVAGDRAAE</sequence>
<evidence type="ECO:0000313" key="7">
    <source>
        <dbReference type="EMBL" id="RSX54616.1"/>
    </source>
</evidence>
<keyword evidence="8" id="KW-1185">Reference proteome</keyword>
<organism evidence="7 8">
    <name type="scientific">Bifidobacterium samirii</name>
    <dbReference type="NCBI Taxonomy" id="2306974"/>
    <lineage>
        <taxon>Bacteria</taxon>
        <taxon>Bacillati</taxon>
        <taxon>Actinomycetota</taxon>
        <taxon>Actinomycetes</taxon>
        <taxon>Bifidobacteriales</taxon>
        <taxon>Bifidobacteriaceae</taxon>
        <taxon>Bifidobacterium</taxon>
    </lineage>
</organism>
<comment type="caution">
    <text evidence="7">The sequence shown here is derived from an EMBL/GenBank/DDBJ whole genome shotgun (WGS) entry which is preliminary data.</text>
</comment>
<evidence type="ECO:0000256" key="4">
    <source>
        <dbReference type="ARBA" id="ARBA00023277"/>
    </source>
</evidence>
<dbReference type="InterPro" id="IPR006710">
    <property type="entry name" value="Glyco_hydro_43"/>
</dbReference>
<evidence type="ECO:0000256" key="2">
    <source>
        <dbReference type="ARBA" id="ARBA00022651"/>
    </source>
</evidence>
<dbReference type="Gene3D" id="2.115.10.20">
    <property type="entry name" value="Glycosyl hydrolase domain, family 43"/>
    <property type="match status" value="1"/>
</dbReference>
<name>A0A430FP69_9BIFI</name>
<accession>A0A430FP69</accession>
<evidence type="ECO:0000256" key="3">
    <source>
        <dbReference type="ARBA" id="ARBA00022801"/>
    </source>
</evidence>
<evidence type="ECO:0000256" key="5">
    <source>
        <dbReference type="ARBA" id="ARBA00023295"/>
    </source>
</evidence>
<keyword evidence="2" id="KW-0624">Polysaccharide degradation</keyword>
<keyword evidence="2" id="KW-0858">Xylan degradation</keyword>
<reference evidence="7 8" key="1">
    <citation type="submission" date="2018-09" db="EMBL/GenBank/DDBJ databases">
        <title>Characterization of the phylogenetic diversity of five novel species belonging to the genus Bifidobacterium.</title>
        <authorList>
            <person name="Lugli G.A."/>
            <person name="Duranti S."/>
            <person name="Milani C."/>
        </authorList>
    </citation>
    <scope>NUCLEOTIDE SEQUENCE [LARGE SCALE GENOMIC DNA]</scope>
    <source>
        <strain evidence="7 8">2033B</strain>
    </source>
</reference>
<dbReference type="PANTHER" id="PTHR43772">
    <property type="entry name" value="ENDO-1,4-BETA-XYLANASE"/>
    <property type="match status" value="1"/>
</dbReference>
<comment type="similarity">
    <text evidence="1 6">Belongs to the glycosyl hydrolase 43 family.</text>
</comment>
<dbReference type="EMBL" id="QXGK01000017">
    <property type="protein sequence ID" value="RSX54616.1"/>
    <property type="molecule type" value="Genomic_DNA"/>
</dbReference>
<dbReference type="PANTHER" id="PTHR43772:SF2">
    <property type="entry name" value="PUTATIVE (AFU_ORTHOLOGUE AFUA_2G04480)-RELATED"/>
    <property type="match status" value="1"/>
</dbReference>
<evidence type="ECO:0000256" key="1">
    <source>
        <dbReference type="ARBA" id="ARBA00009865"/>
    </source>
</evidence>
<keyword evidence="5 6" id="KW-0326">Glycosidase</keyword>
<dbReference type="InterPro" id="IPR052176">
    <property type="entry name" value="Glycosyl_Hydrlase_43_Enz"/>
</dbReference>
<dbReference type="CDD" id="cd18620">
    <property type="entry name" value="GH43_XylA-like"/>
    <property type="match status" value="1"/>
</dbReference>
<dbReference type="SUPFAM" id="SSF75005">
    <property type="entry name" value="Arabinanase/levansucrase/invertase"/>
    <property type="match status" value="1"/>
</dbReference>
<dbReference type="GO" id="GO:0004553">
    <property type="term" value="F:hydrolase activity, hydrolyzing O-glycosyl compounds"/>
    <property type="evidence" value="ECO:0007669"/>
    <property type="project" value="InterPro"/>
</dbReference>
<gene>
    <name evidence="7" type="ORF">D2E24_1566</name>
</gene>
<dbReference type="GO" id="GO:0045493">
    <property type="term" value="P:xylan catabolic process"/>
    <property type="evidence" value="ECO:0007669"/>
    <property type="project" value="UniProtKB-KW"/>
</dbReference>
<dbReference type="Proteomes" id="UP000287470">
    <property type="component" value="Unassembled WGS sequence"/>
</dbReference>
<evidence type="ECO:0000256" key="6">
    <source>
        <dbReference type="RuleBase" id="RU361187"/>
    </source>
</evidence>
<dbReference type="Pfam" id="PF04616">
    <property type="entry name" value="Glyco_hydro_43"/>
    <property type="match status" value="1"/>
</dbReference>
<proteinExistence type="inferred from homology"/>
<dbReference type="RefSeq" id="WP_241222926.1">
    <property type="nucleotide sequence ID" value="NZ_QXGK01000017.1"/>
</dbReference>
<dbReference type="AlphaFoldDB" id="A0A430FP69"/>
<evidence type="ECO:0000313" key="8">
    <source>
        <dbReference type="Proteomes" id="UP000287470"/>
    </source>
</evidence>